<protein>
    <recommendedName>
        <fullName evidence="3">F-box domain-containing protein</fullName>
    </recommendedName>
</protein>
<dbReference type="EMBL" id="KN835139">
    <property type="protein sequence ID" value="KIK48326.1"/>
    <property type="molecule type" value="Genomic_DNA"/>
</dbReference>
<evidence type="ECO:0000313" key="1">
    <source>
        <dbReference type="EMBL" id="KIK48326.1"/>
    </source>
</evidence>
<keyword evidence="2" id="KW-1185">Reference proteome</keyword>
<dbReference type="Proteomes" id="UP000054485">
    <property type="component" value="Unassembled WGS sequence"/>
</dbReference>
<proteinExistence type="predicted"/>
<dbReference type="InParanoid" id="A0A0D0B2T0"/>
<sequence>MSLFSLSIDPLYIIIEELDPISLLHFCKSSRYIHRIVTKHSTLLYRYELALSGMKDGIASSYSPRARLDPLLGYKKGWLTLNWTAQDSLRIDTPTIVGVSGRFLYYASESPHPHAGLFQWSLHIYELRSYRTPRLDKLQYCKFNVPFEIRQVAIDAAQNLLVLAELRLSSQGAITATLHFLDMWICQQHPQAQNLHFHFQTDWWGTLPPGHRVSVERVQIYGIMVGLSVRREVEEGEGITELVLVNWHTGNGLPERFTGDLLSFDILSDSCLMVLSHPDEDDEDDSGGSPWEQSSDGLYLYEHGKRSPQITIHHIQDGRGLRSARVISYDFPESWKAISYLRICPNTSLKPNVAPPTGTFFHFDPSQRATVILVEFPSHSIPAGCSKKVALVMKESLFQPPSPGDKILSWEEWQDHCTVIHLPDDSEAHAFEVVGRKLVFFQSAGVVSRLHVLDFNDYAAECLRSIAPRSSTLSCNGEQDTTSQIFKAGATDFIGTSTSVQSVTWVNATEDAVVLYNEHEGKTDIRVRTFGNTLQPAAPSVP</sequence>
<gene>
    <name evidence="1" type="ORF">CY34DRAFT_20940</name>
</gene>
<name>A0A0D0B2T0_9AGAM</name>
<organism evidence="1 2">
    <name type="scientific">Suillus luteus UH-Slu-Lm8-n1</name>
    <dbReference type="NCBI Taxonomy" id="930992"/>
    <lineage>
        <taxon>Eukaryota</taxon>
        <taxon>Fungi</taxon>
        <taxon>Dikarya</taxon>
        <taxon>Basidiomycota</taxon>
        <taxon>Agaricomycotina</taxon>
        <taxon>Agaricomycetes</taxon>
        <taxon>Agaricomycetidae</taxon>
        <taxon>Boletales</taxon>
        <taxon>Suillineae</taxon>
        <taxon>Suillaceae</taxon>
        <taxon>Suillus</taxon>
    </lineage>
</organism>
<dbReference type="STRING" id="930992.A0A0D0B2T0"/>
<dbReference type="AlphaFoldDB" id="A0A0D0B2T0"/>
<evidence type="ECO:0000313" key="2">
    <source>
        <dbReference type="Proteomes" id="UP000054485"/>
    </source>
</evidence>
<dbReference type="HOGENOM" id="CLU_484981_0_0_1"/>
<accession>A0A0D0B2T0</accession>
<reference evidence="1 2" key="1">
    <citation type="submission" date="2014-04" db="EMBL/GenBank/DDBJ databases">
        <authorList>
            <consortium name="DOE Joint Genome Institute"/>
            <person name="Kuo A."/>
            <person name="Ruytinx J."/>
            <person name="Rineau F."/>
            <person name="Colpaert J."/>
            <person name="Kohler A."/>
            <person name="Nagy L.G."/>
            <person name="Floudas D."/>
            <person name="Copeland A."/>
            <person name="Barry K.W."/>
            <person name="Cichocki N."/>
            <person name="Veneault-Fourrey C."/>
            <person name="LaButti K."/>
            <person name="Lindquist E.A."/>
            <person name="Lipzen A."/>
            <person name="Lundell T."/>
            <person name="Morin E."/>
            <person name="Murat C."/>
            <person name="Sun H."/>
            <person name="Tunlid A."/>
            <person name="Henrissat B."/>
            <person name="Grigoriev I.V."/>
            <person name="Hibbett D.S."/>
            <person name="Martin F."/>
            <person name="Nordberg H.P."/>
            <person name="Cantor M.N."/>
            <person name="Hua S.X."/>
        </authorList>
    </citation>
    <scope>NUCLEOTIDE SEQUENCE [LARGE SCALE GENOMIC DNA]</scope>
    <source>
        <strain evidence="1 2">UH-Slu-Lm8-n1</strain>
    </source>
</reference>
<dbReference type="OrthoDB" id="2893272at2759"/>
<evidence type="ECO:0008006" key="3">
    <source>
        <dbReference type="Google" id="ProtNLM"/>
    </source>
</evidence>
<reference evidence="2" key="2">
    <citation type="submission" date="2015-01" db="EMBL/GenBank/DDBJ databases">
        <title>Evolutionary Origins and Diversification of the Mycorrhizal Mutualists.</title>
        <authorList>
            <consortium name="DOE Joint Genome Institute"/>
            <consortium name="Mycorrhizal Genomics Consortium"/>
            <person name="Kohler A."/>
            <person name="Kuo A."/>
            <person name="Nagy L.G."/>
            <person name="Floudas D."/>
            <person name="Copeland A."/>
            <person name="Barry K.W."/>
            <person name="Cichocki N."/>
            <person name="Veneault-Fourrey C."/>
            <person name="LaButti K."/>
            <person name="Lindquist E.A."/>
            <person name="Lipzen A."/>
            <person name="Lundell T."/>
            <person name="Morin E."/>
            <person name="Murat C."/>
            <person name="Riley R."/>
            <person name="Ohm R."/>
            <person name="Sun H."/>
            <person name="Tunlid A."/>
            <person name="Henrissat B."/>
            <person name="Grigoriev I.V."/>
            <person name="Hibbett D.S."/>
            <person name="Martin F."/>
        </authorList>
    </citation>
    <scope>NUCLEOTIDE SEQUENCE [LARGE SCALE GENOMIC DNA]</scope>
    <source>
        <strain evidence="2">UH-Slu-Lm8-n1</strain>
    </source>
</reference>